<accession>W6ZSL8</accession>
<dbReference type="OrthoDB" id="10492165at2759"/>
<sequence>MKNLEKINPKTSYTGLIANAFSKYVSSRNNDTTGPFLDRSNKHLRQLFNHARIFHWFNQQLSKETEEKNRTEVNMKDDINSYVQRFDLVHDTELDEDFRNRIKKSYLTFDQRELFRKWHGRYMKKRLRELIAPVCSGILIM</sequence>
<dbReference type="AlphaFoldDB" id="W6ZSL8"/>
<proteinExistence type="predicted"/>
<reference evidence="1 2" key="1">
    <citation type="submission" date="2013-02" db="EMBL/GenBank/DDBJ databases">
        <title>The Genome Sequence of Plasmodium inui San Antonio 1.</title>
        <authorList>
            <consortium name="The Broad Institute Genome Sequencing Platform"/>
            <consortium name="The Broad Institute Genome Sequencing Center for Infectious Disease"/>
            <person name="Neafsey D."/>
            <person name="Cheeseman I."/>
            <person name="Volkman S."/>
            <person name="Adams J."/>
            <person name="Walker B."/>
            <person name="Young S.K."/>
            <person name="Zeng Q."/>
            <person name="Gargeya S."/>
            <person name="Fitzgerald M."/>
            <person name="Haas B."/>
            <person name="Abouelleil A."/>
            <person name="Alvarado L."/>
            <person name="Arachchi H.M."/>
            <person name="Berlin A.M."/>
            <person name="Chapman S.B."/>
            <person name="Dewar J."/>
            <person name="Goldberg J."/>
            <person name="Griggs A."/>
            <person name="Gujja S."/>
            <person name="Hansen M."/>
            <person name="Howarth C."/>
            <person name="Imamovic A."/>
            <person name="Larimer J."/>
            <person name="McCowan C."/>
            <person name="Murphy C."/>
            <person name="Neiman D."/>
            <person name="Pearson M."/>
            <person name="Priest M."/>
            <person name="Roberts A."/>
            <person name="Saif S."/>
            <person name="Shea T."/>
            <person name="Sisk P."/>
            <person name="Sykes S."/>
            <person name="Wortman J."/>
            <person name="Nusbaum C."/>
            <person name="Birren B."/>
        </authorList>
    </citation>
    <scope>NUCLEOTIDE SEQUENCE [LARGE SCALE GENOMIC DNA]</scope>
    <source>
        <strain evidence="1 2">San Antonio 1</strain>
    </source>
</reference>
<dbReference type="EMBL" id="KI965602">
    <property type="protein sequence ID" value="EUD63912.1"/>
    <property type="molecule type" value="Genomic_DNA"/>
</dbReference>
<dbReference type="RefSeq" id="XP_008819498.1">
    <property type="nucleotide sequence ID" value="XM_008821276.1"/>
</dbReference>
<protein>
    <submittedName>
        <fullName evidence="1">Uncharacterized protein</fullName>
    </submittedName>
</protein>
<dbReference type="Proteomes" id="UP000030640">
    <property type="component" value="Unassembled WGS sequence"/>
</dbReference>
<dbReference type="VEuPathDB" id="PlasmoDB:C922_05705"/>
<name>W6ZSL8_9APIC</name>
<organism evidence="1 2">
    <name type="scientific">Plasmodium inui San Antonio 1</name>
    <dbReference type="NCBI Taxonomy" id="1237626"/>
    <lineage>
        <taxon>Eukaryota</taxon>
        <taxon>Sar</taxon>
        <taxon>Alveolata</taxon>
        <taxon>Apicomplexa</taxon>
        <taxon>Aconoidasida</taxon>
        <taxon>Haemosporida</taxon>
        <taxon>Plasmodiidae</taxon>
        <taxon>Plasmodium</taxon>
        <taxon>Plasmodium (Plasmodium)</taxon>
    </lineage>
</organism>
<evidence type="ECO:0000313" key="1">
    <source>
        <dbReference type="EMBL" id="EUD63912.1"/>
    </source>
</evidence>
<gene>
    <name evidence="1" type="ORF">C922_05705</name>
</gene>
<dbReference type="GeneID" id="20040979"/>
<evidence type="ECO:0000313" key="2">
    <source>
        <dbReference type="Proteomes" id="UP000030640"/>
    </source>
</evidence>
<keyword evidence="2" id="KW-1185">Reference proteome</keyword>